<protein>
    <submittedName>
        <fullName evidence="4">Uncharacterized protein</fullName>
    </submittedName>
</protein>
<dbReference type="InterPro" id="IPR019775">
    <property type="entry name" value="WD40_repeat_CS"/>
</dbReference>
<dbReference type="EMBL" id="UYRV01011713">
    <property type="protein sequence ID" value="VDK58343.1"/>
    <property type="molecule type" value="Genomic_DNA"/>
</dbReference>
<feature type="repeat" description="WD" evidence="3">
    <location>
        <begin position="186"/>
        <end position="227"/>
    </location>
</feature>
<evidence type="ECO:0000256" key="3">
    <source>
        <dbReference type="PROSITE-ProRule" id="PRU00221"/>
    </source>
</evidence>
<dbReference type="GO" id="GO:0005737">
    <property type="term" value="C:cytoplasm"/>
    <property type="evidence" value="ECO:0007669"/>
    <property type="project" value="TreeGrafter"/>
</dbReference>
<gene>
    <name evidence="4" type="ORF">CGOC_LOCUS4290</name>
</gene>
<dbReference type="AlphaFoldDB" id="A0A3P6RQL1"/>
<feature type="repeat" description="WD" evidence="3">
    <location>
        <begin position="90"/>
        <end position="137"/>
    </location>
</feature>
<reference evidence="4 5" key="1">
    <citation type="submission" date="2018-11" db="EMBL/GenBank/DDBJ databases">
        <authorList>
            <consortium name="Pathogen Informatics"/>
        </authorList>
    </citation>
    <scope>NUCLEOTIDE SEQUENCE [LARGE SCALE GENOMIC DNA]</scope>
</reference>
<dbReference type="PANTHER" id="PTHR44099:SF4">
    <property type="entry name" value="RABCONNECTIN-3B, ISOFORM A"/>
    <property type="match status" value="1"/>
</dbReference>
<keyword evidence="1 3" id="KW-0853">WD repeat</keyword>
<organism evidence="4 5">
    <name type="scientific">Cylicostephanus goldi</name>
    <name type="common">Nematode worm</name>
    <dbReference type="NCBI Taxonomy" id="71465"/>
    <lineage>
        <taxon>Eukaryota</taxon>
        <taxon>Metazoa</taxon>
        <taxon>Ecdysozoa</taxon>
        <taxon>Nematoda</taxon>
        <taxon>Chromadorea</taxon>
        <taxon>Rhabditida</taxon>
        <taxon>Rhabditina</taxon>
        <taxon>Rhabditomorpha</taxon>
        <taxon>Strongyloidea</taxon>
        <taxon>Strongylidae</taxon>
        <taxon>Cylicostephanus</taxon>
    </lineage>
</organism>
<dbReference type="SUPFAM" id="SSF50978">
    <property type="entry name" value="WD40 repeat-like"/>
    <property type="match status" value="1"/>
</dbReference>
<dbReference type="PANTHER" id="PTHR44099">
    <property type="entry name" value="RABCONNECTIN-3B, ISOFORM A"/>
    <property type="match status" value="1"/>
</dbReference>
<dbReference type="InterPro" id="IPR049916">
    <property type="entry name" value="WDR72-like"/>
</dbReference>
<keyword evidence="5" id="KW-1185">Reference proteome</keyword>
<dbReference type="PROSITE" id="PS00678">
    <property type="entry name" value="WD_REPEATS_1"/>
    <property type="match status" value="1"/>
</dbReference>
<name>A0A3P6RQL1_CYLGO</name>
<evidence type="ECO:0000256" key="2">
    <source>
        <dbReference type="ARBA" id="ARBA00022737"/>
    </source>
</evidence>
<dbReference type="SMART" id="SM00320">
    <property type="entry name" value="WD40"/>
    <property type="match status" value="3"/>
</dbReference>
<accession>A0A3P6RQL1</accession>
<dbReference type="Gene3D" id="2.130.10.10">
    <property type="entry name" value="YVTN repeat-like/Quinoprotein amine dehydrogenase"/>
    <property type="match status" value="1"/>
</dbReference>
<evidence type="ECO:0000313" key="4">
    <source>
        <dbReference type="EMBL" id="VDK58343.1"/>
    </source>
</evidence>
<dbReference type="Pfam" id="PF00400">
    <property type="entry name" value="WD40"/>
    <property type="match status" value="1"/>
</dbReference>
<dbReference type="PROSITE" id="PS50082">
    <property type="entry name" value="WD_REPEATS_2"/>
    <property type="match status" value="2"/>
</dbReference>
<evidence type="ECO:0000256" key="1">
    <source>
        <dbReference type="ARBA" id="ARBA00022574"/>
    </source>
</evidence>
<dbReference type="InterPro" id="IPR036322">
    <property type="entry name" value="WD40_repeat_dom_sf"/>
</dbReference>
<dbReference type="InterPro" id="IPR001680">
    <property type="entry name" value="WD40_rpt"/>
</dbReference>
<sequence length="281" mass="31493">MWKISAEQFLEFEPSHEESLAAIWNSLNDDERSSLPVLDPGDVTCSLFVSSQGKLLIGRADGLIVMTYACETLSRQLLDVSLEKPTIRRLNGHKAAVTNLFYPFEHHPRFDPQLLVSGADDFAVIVWNINTAAKLYKFTVHGGPILRFLVPPANTSKQISKCICSVAADNSVSLLNIRDMKCALLASRHPHPVTLVKWRPLDDFMLVRLDDGSVYVWQMETGKFIYPRISVVGEEVLAACDEQIGREEGTDEVAAPQAIVLMRTLRYRGMDMVRHLGASFY</sequence>
<dbReference type="OrthoDB" id="338622at2759"/>
<evidence type="ECO:0000313" key="5">
    <source>
        <dbReference type="Proteomes" id="UP000271889"/>
    </source>
</evidence>
<dbReference type="Proteomes" id="UP000271889">
    <property type="component" value="Unassembled WGS sequence"/>
</dbReference>
<proteinExistence type="predicted"/>
<dbReference type="InterPro" id="IPR015943">
    <property type="entry name" value="WD40/YVTN_repeat-like_dom_sf"/>
</dbReference>
<keyword evidence="2" id="KW-0677">Repeat</keyword>